<keyword evidence="1" id="KW-1133">Transmembrane helix</keyword>
<dbReference type="Pfam" id="PF15071">
    <property type="entry name" value="TMEM220"/>
    <property type="match status" value="1"/>
</dbReference>
<dbReference type="Proteomes" id="UP000199310">
    <property type="component" value="Unassembled WGS sequence"/>
</dbReference>
<dbReference type="AlphaFoldDB" id="A0A1I0QEV3"/>
<accession>A0A1I0QEV3</accession>
<dbReference type="InterPro" id="IPR029377">
    <property type="entry name" value="TMEM220"/>
</dbReference>
<evidence type="ECO:0000313" key="2">
    <source>
        <dbReference type="EMBL" id="SEW25575.1"/>
    </source>
</evidence>
<evidence type="ECO:0000256" key="1">
    <source>
        <dbReference type="SAM" id="Phobius"/>
    </source>
</evidence>
<feature type="transmembrane region" description="Helical" evidence="1">
    <location>
        <begin position="102"/>
        <end position="118"/>
    </location>
</feature>
<reference evidence="3" key="1">
    <citation type="submission" date="2016-10" db="EMBL/GenBank/DDBJ databases">
        <authorList>
            <person name="Varghese N."/>
            <person name="Submissions S."/>
        </authorList>
    </citation>
    <scope>NUCLEOTIDE SEQUENCE [LARGE SCALE GENOMIC DNA]</scope>
    <source>
        <strain evidence="3">DSM 3695</strain>
    </source>
</reference>
<dbReference type="PANTHER" id="PTHR34262:SF1">
    <property type="entry name" value="TRANSMEMBRANE PROTEIN 220"/>
    <property type="match status" value="1"/>
</dbReference>
<feature type="transmembrane region" description="Helical" evidence="1">
    <location>
        <begin position="26"/>
        <end position="44"/>
    </location>
</feature>
<dbReference type="STRING" id="29529.SAMN04488122_1421"/>
<proteinExistence type="predicted"/>
<dbReference type="PANTHER" id="PTHR34262">
    <property type="entry name" value="TRANSMEMBRANE PROTEIN 220"/>
    <property type="match status" value="1"/>
</dbReference>
<feature type="transmembrane region" description="Helical" evidence="1">
    <location>
        <begin position="51"/>
        <end position="68"/>
    </location>
</feature>
<dbReference type="RefSeq" id="WP_089892370.1">
    <property type="nucleotide sequence ID" value="NZ_FOJG01000001.1"/>
</dbReference>
<sequence length="124" mass="14495">MKVLNVVFCLMFILFAGLQYNDPDPYVWMPIYLYSALLCGMAAGNRFYPKSYLAGILVYLVYATYKFFDQNGVEDWFTKHNAENLAETMKATKPWIEETREFFGLFICIAALGINYFYSKRKRA</sequence>
<evidence type="ECO:0000313" key="3">
    <source>
        <dbReference type="Proteomes" id="UP000199310"/>
    </source>
</evidence>
<organism evidence="2 3">
    <name type="scientific">Chitinophaga arvensicola</name>
    <dbReference type="NCBI Taxonomy" id="29529"/>
    <lineage>
        <taxon>Bacteria</taxon>
        <taxon>Pseudomonadati</taxon>
        <taxon>Bacteroidota</taxon>
        <taxon>Chitinophagia</taxon>
        <taxon>Chitinophagales</taxon>
        <taxon>Chitinophagaceae</taxon>
        <taxon>Chitinophaga</taxon>
    </lineage>
</organism>
<keyword evidence="1" id="KW-0472">Membrane</keyword>
<keyword evidence="1 2" id="KW-0812">Transmembrane</keyword>
<name>A0A1I0QEV3_9BACT</name>
<gene>
    <name evidence="2" type="ORF">SAMN04488122_1421</name>
</gene>
<keyword evidence="3" id="KW-1185">Reference proteome</keyword>
<dbReference type="EMBL" id="FOJG01000001">
    <property type="protein sequence ID" value="SEW25575.1"/>
    <property type="molecule type" value="Genomic_DNA"/>
</dbReference>
<protein>
    <submittedName>
        <fullName evidence="2">Transmembrane family 220, helix</fullName>
    </submittedName>
</protein>
<dbReference type="OrthoDB" id="329078at2"/>